<dbReference type="PANTHER" id="PTHR11552">
    <property type="entry name" value="GLUCOSE-METHANOL-CHOLINE GMC OXIDOREDUCTASE"/>
    <property type="match status" value="1"/>
</dbReference>
<dbReference type="SUPFAM" id="SSF54373">
    <property type="entry name" value="FAD-linked reductases, C-terminal domain"/>
    <property type="match status" value="1"/>
</dbReference>
<organism evidence="7 8">
    <name type="scientific">Diplogelasinospora grovesii</name>
    <dbReference type="NCBI Taxonomy" id="303347"/>
    <lineage>
        <taxon>Eukaryota</taxon>
        <taxon>Fungi</taxon>
        <taxon>Dikarya</taxon>
        <taxon>Ascomycota</taxon>
        <taxon>Pezizomycotina</taxon>
        <taxon>Sordariomycetes</taxon>
        <taxon>Sordariomycetidae</taxon>
        <taxon>Sordariales</taxon>
        <taxon>Diplogelasinosporaceae</taxon>
        <taxon>Diplogelasinospora</taxon>
    </lineage>
</organism>
<feature type="region of interest" description="Disordered" evidence="4">
    <location>
        <begin position="631"/>
        <end position="650"/>
    </location>
</feature>
<feature type="binding site" evidence="3">
    <location>
        <begin position="127"/>
        <end position="130"/>
    </location>
    <ligand>
        <name>FAD</name>
        <dbReference type="ChEBI" id="CHEBI:57692"/>
    </ligand>
</feature>
<dbReference type="Proteomes" id="UP001303473">
    <property type="component" value="Unassembled WGS sequence"/>
</dbReference>
<dbReference type="InterPro" id="IPR036188">
    <property type="entry name" value="FAD/NAD-bd_sf"/>
</dbReference>
<comment type="caution">
    <text evidence="7">The sequence shown here is derived from an EMBL/GenBank/DDBJ whole genome shotgun (WGS) entry which is preliminary data.</text>
</comment>
<evidence type="ECO:0000259" key="6">
    <source>
        <dbReference type="PROSITE" id="PS00624"/>
    </source>
</evidence>
<dbReference type="PROSITE" id="PS00624">
    <property type="entry name" value="GMC_OXRED_2"/>
    <property type="match status" value="1"/>
</dbReference>
<dbReference type="InterPro" id="IPR007867">
    <property type="entry name" value="GMC_OxRtase_C"/>
</dbReference>
<reference evidence="8" key="1">
    <citation type="journal article" date="2023" name="Mol. Phylogenet. Evol.">
        <title>Genome-scale phylogeny and comparative genomics of the fungal order Sordariales.</title>
        <authorList>
            <person name="Hensen N."/>
            <person name="Bonometti L."/>
            <person name="Westerberg I."/>
            <person name="Brannstrom I.O."/>
            <person name="Guillou S."/>
            <person name="Cros-Aarteil S."/>
            <person name="Calhoun S."/>
            <person name="Haridas S."/>
            <person name="Kuo A."/>
            <person name="Mondo S."/>
            <person name="Pangilinan J."/>
            <person name="Riley R."/>
            <person name="LaButti K."/>
            <person name="Andreopoulos B."/>
            <person name="Lipzen A."/>
            <person name="Chen C."/>
            <person name="Yan M."/>
            <person name="Daum C."/>
            <person name="Ng V."/>
            <person name="Clum A."/>
            <person name="Steindorff A."/>
            <person name="Ohm R.A."/>
            <person name="Martin F."/>
            <person name="Silar P."/>
            <person name="Natvig D.O."/>
            <person name="Lalanne C."/>
            <person name="Gautier V."/>
            <person name="Ament-Velasquez S.L."/>
            <person name="Kruys A."/>
            <person name="Hutchinson M.I."/>
            <person name="Powell A.J."/>
            <person name="Barry K."/>
            <person name="Miller A.N."/>
            <person name="Grigoriev I.V."/>
            <person name="Debuchy R."/>
            <person name="Gladieux P."/>
            <person name="Hiltunen Thoren M."/>
            <person name="Johannesson H."/>
        </authorList>
    </citation>
    <scope>NUCLEOTIDE SEQUENCE [LARGE SCALE GENOMIC DNA]</scope>
    <source>
        <strain evidence="8">CBS 340.73</strain>
    </source>
</reference>
<dbReference type="EMBL" id="MU853804">
    <property type="protein sequence ID" value="KAK3939887.1"/>
    <property type="molecule type" value="Genomic_DNA"/>
</dbReference>
<feature type="chain" id="PRO_5042894929" evidence="5">
    <location>
        <begin position="25"/>
        <end position="650"/>
    </location>
</feature>
<dbReference type="InterPro" id="IPR012132">
    <property type="entry name" value="GMC_OxRdtase"/>
</dbReference>
<accession>A0AAN6S3M1</accession>
<sequence length="650" mass="69198">MNLITIIIRVVAILSALLLPLTACLHIHPDNATDLLLPSYDYIIVGGGVAGLVVANRLSEDSDVTILVLEAGELDTSENTVTVPAEIGHGWNPQYDWNVTTTRQSHLDNQSRPYALGHVVGGSSILNGLVMARGSRADYDAWRDLGNEGWGWSDMLPYFIKSKNFSVDIPPSEMTEYHINPDMSVHGTSGPLQVTYPKYLYNQSSNFLQGLSELGIPLLADPNAGTTTAGGMIIPASMTVANQSRADARTAYLDPVLDDARPNLHLASEQTVTRVLLLGADARAHNIPTPPFPGGLRRAYGVEFASTANNTTRRQNVTCTREVILAAGAVLSPVLLQVSGVGPARVLQGLNVTVEVDLPGVGQNLQDHAMVPAYYNYSEPGLFSTRNLTAAAEEYFANHTGPWTAPLISTVAFPSLGILTAGGPPLLLDSIAASDPLGLGLPRDTDPTVLKGYARQREVLLKLLRRTDVGALEVMADSVGTLTVAIHHPFSRGTVRALSGDLLLLGGQSGEGEGSMAENVALDPRYCAQPEDCDLLVAGLRFNGKIAGTCAMQRLLPRPGGVTTGFHPVGTTSMMPLELGGVVDTHLLVYGTQNLRVVDAGIIPLIPEAHLQAVVYAVAEKAADIIKMDDKTRTEGGNGKGVVRPPYDKN</sequence>
<dbReference type="AlphaFoldDB" id="A0AAN6S3M1"/>
<dbReference type="PIRSF" id="PIRSF000137">
    <property type="entry name" value="Alcohol_oxidase"/>
    <property type="match status" value="1"/>
</dbReference>
<dbReference type="InterPro" id="IPR000172">
    <property type="entry name" value="GMC_OxRdtase_N"/>
</dbReference>
<keyword evidence="5" id="KW-0732">Signal</keyword>
<dbReference type="GO" id="GO:0050660">
    <property type="term" value="F:flavin adenine dinucleotide binding"/>
    <property type="evidence" value="ECO:0007669"/>
    <property type="project" value="InterPro"/>
</dbReference>
<evidence type="ECO:0000256" key="3">
    <source>
        <dbReference type="PIRSR" id="PIRSR000137-2"/>
    </source>
</evidence>
<evidence type="ECO:0000313" key="7">
    <source>
        <dbReference type="EMBL" id="KAK3939887.1"/>
    </source>
</evidence>
<evidence type="ECO:0000256" key="2">
    <source>
        <dbReference type="PIRSR" id="PIRSR000137-1"/>
    </source>
</evidence>
<dbReference type="Pfam" id="PF05199">
    <property type="entry name" value="GMC_oxred_C"/>
    <property type="match status" value="1"/>
</dbReference>
<feature type="domain" description="Glucose-methanol-choline oxidoreductase N-terminal" evidence="6">
    <location>
        <begin position="328"/>
        <end position="342"/>
    </location>
</feature>
<gene>
    <name evidence="7" type="ORF">QBC46DRAFT_450053</name>
</gene>
<evidence type="ECO:0000256" key="5">
    <source>
        <dbReference type="SAM" id="SignalP"/>
    </source>
</evidence>
<name>A0AAN6S3M1_9PEZI</name>
<evidence type="ECO:0000256" key="1">
    <source>
        <dbReference type="ARBA" id="ARBA00010790"/>
    </source>
</evidence>
<keyword evidence="3" id="KW-0274">FAD</keyword>
<feature type="binding site" evidence="3">
    <location>
        <position position="272"/>
    </location>
    <ligand>
        <name>FAD</name>
        <dbReference type="ChEBI" id="CHEBI:57692"/>
    </ligand>
</feature>
<dbReference type="GO" id="GO:0044550">
    <property type="term" value="P:secondary metabolite biosynthetic process"/>
    <property type="evidence" value="ECO:0007669"/>
    <property type="project" value="TreeGrafter"/>
</dbReference>
<evidence type="ECO:0000313" key="8">
    <source>
        <dbReference type="Proteomes" id="UP001303473"/>
    </source>
</evidence>
<feature type="active site" description="Proton donor" evidence="2">
    <location>
        <position position="567"/>
    </location>
</feature>
<feature type="signal peptide" evidence="5">
    <location>
        <begin position="1"/>
        <end position="24"/>
    </location>
</feature>
<comment type="cofactor">
    <cofactor evidence="3">
        <name>FAD</name>
        <dbReference type="ChEBI" id="CHEBI:57692"/>
    </cofactor>
</comment>
<proteinExistence type="inferred from homology"/>
<feature type="binding site" evidence="3">
    <location>
        <position position="119"/>
    </location>
    <ligand>
        <name>FAD</name>
        <dbReference type="ChEBI" id="CHEBI:57692"/>
    </ligand>
</feature>
<dbReference type="Pfam" id="PF00732">
    <property type="entry name" value="GMC_oxred_N"/>
    <property type="match status" value="1"/>
</dbReference>
<keyword evidence="3" id="KW-0285">Flavoprotein</keyword>
<dbReference type="Gene3D" id="3.50.50.60">
    <property type="entry name" value="FAD/NAD(P)-binding domain"/>
    <property type="match status" value="1"/>
</dbReference>
<keyword evidence="8" id="KW-1185">Reference proteome</keyword>
<protein>
    <submittedName>
        <fullName evidence="7">Alcohol oxidase</fullName>
    </submittedName>
</protein>
<dbReference type="Gene3D" id="3.30.560.10">
    <property type="entry name" value="Glucose Oxidase, domain 3"/>
    <property type="match status" value="1"/>
</dbReference>
<dbReference type="GO" id="GO:0016614">
    <property type="term" value="F:oxidoreductase activity, acting on CH-OH group of donors"/>
    <property type="evidence" value="ECO:0007669"/>
    <property type="project" value="InterPro"/>
</dbReference>
<feature type="active site" description="Proton acceptor" evidence="2">
    <location>
        <position position="610"/>
    </location>
</feature>
<dbReference type="SUPFAM" id="SSF51905">
    <property type="entry name" value="FAD/NAD(P)-binding domain"/>
    <property type="match status" value="1"/>
</dbReference>
<dbReference type="PANTHER" id="PTHR11552:SF115">
    <property type="entry name" value="DEHYDROGENASE XPTC-RELATED"/>
    <property type="match status" value="1"/>
</dbReference>
<comment type="similarity">
    <text evidence="1">Belongs to the GMC oxidoreductase family.</text>
</comment>
<evidence type="ECO:0000256" key="4">
    <source>
        <dbReference type="SAM" id="MobiDB-lite"/>
    </source>
</evidence>